<sequence length="125" mass="12956">MRKIVLVAAMVLVSASAQAGGSRSLSLAAANEQAPASQSTTAPMPATTQVSEAAPVAAVPVYVDRPPVVSTTPAAAPVTTTTPPSAPVATRPAPKTTARADKPRHKRRSTESRIIAELHRHGIYW</sequence>
<reference evidence="3" key="1">
    <citation type="journal article" date="2014" name="Int. J. Syst. Evol. Microbiol.">
        <title>Complete genome sequence of Corynebacterium casei LMG S-19264T (=DSM 44701T), isolated from a smear-ripened cheese.</title>
        <authorList>
            <consortium name="US DOE Joint Genome Institute (JGI-PGF)"/>
            <person name="Walter F."/>
            <person name="Albersmeier A."/>
            <person name="Kalinowski J."/>
            <person name="Ruckert C."/>
        </authorList>
    </citation>
    <scope>NUCLEOTIDE SEQUENCE</scope>
    <source>
        <strain evidence="3">CGMCC 1.15034</strain>
    </source>
</reference>
<keyword evidence="2" id="KW-0732">Signal</keyword>
<proteinExistence type="predicted"/>
<evidence type="ECO:0000313" key="3">
    <source>
        <dbReference type="EMBL" id="GGI30388.1"/>
    </source>
</evidence>
<feature type="compositionally biased region" description="Low complexity" evidence="1">
    <location>
        <begin position="17"/>
        <end position="30"/>
    </location>
</feature>
<gene>
    <name evidence="3" type="ORF">GCM10010987_59200</name>
    <name evidence="4" type="ORF">XH86_01445</name>
</gene>
<reference evidence="3" key="3">
    <citation type="submission" date="2022-12" db="EMBL/GenBank/DDBJ databases">
        <authorList>
            <person name="Sun Q."/>
            <person name="Zhou Y."/>
        </authorList>
    </citation>
    <scope>NUCLEOTIDE SEQUENCE</scope>
    <source>
        <strain evidence="3">CGMCC 1.15034</strain>
    </source>
</reference>
<reference evidence="4 5" key="2">
    <citation type="submission" date="2018-06" db="EMBL/GenBank/DDBJ databases">
        <title>Comparative genomics of rhizobia nodulating Arachis hypogaea in China.</title>
        <authorList>
            <person name="Li Y."/>
        </authorList>
    </citation>
    <scope>NUCLEOTIDE SEQUENCE [LARGE SCALE GENOMIC DNA]</scope>
    <source>
        <strain evidence="4 5">CCBAU 51658</strain>
    </source>
</reference>
<feature type="compositionally biased region" description="Polar residues" evidence="1">
    <location>
        <begin position="34"/>
        <end position="49"/>
    </location>
</feature>
<feature type="chain" id="PRO_5043523321" evidence="2">
    <location>
        <begin position="20"/>
        <end position="125"/>
    </location>
</feature>
<dbReference type="EMBL" id="CP030057">
    <property type="protein sequence ID" value="QOZ57546.1"/>
    <property type="molecule type" value="Genomic_DNA"/>
</dbReference>
<feature type="compositionally biased region" description="Low complexity" evidence="1">
    <location>
        <begin position="71"/>
        <end position="97"/>
    </location>
</feature>
<evidence type="ECO:0000313" key="6">
    <source>
        <dbReference type="Proteomes" id="UP000625079"/>
    </source>
</evidence>
<accession>A0A410UYM1</accession>
<dbReference type="Proteomes" id="UP000593880">
    <property type="component" value="Chromosome"/>
</dbReference>
<dbReference type="Proteomes" id="UP000625079">
    <property type="component" value="Unassembled WGS sequence"/>
</dbReference>
<dbReference type="EMBL" id="BMHC01000017">
    <property type="protein sequence ID" value="GGI30388.1"/>
    <property type="molecule type" value="Genomic_DNA"/>
</dbReference>
<protein>
    <submittedName>
        <fullName evidence="3">Uncharacterized protein</fullName>
    </submittedName>
</protein>
<organism evidence="3 6">
    <name type="scientific">Bradyrhizobium guangdongense</name>
    <dbReference type="NCBI Taxonomy" id="1325090"/>
    <lineage>
        <taxon>Bacteria</taxon>
        <taxon>Pseudomonadati</taxon>
        <taxon>Pseudomonadota</taxon>
        <taxon>Alphaproteobacteria</taxon>
        <taxon>Hyphomicrobiales</taxon>
        <taxon>Nitrobacteraceae</taxon>
        <taxon>Bradyrhizobium</taxon>
    </lineage>
</organism>
<feature type="region of interest" description="Disordered" evidence="1">
    <location>
        <begin position="71"/>
        <end position="110"/>
    </location>
</feature>
<evidence type="ECO:0000256" key="2">
    <source>
        <dbReference type="SAM" id="SignalP"/>
    </source>
</evidence>
<evidence type="ECO:0000313" key="5">
    <source>
        <dbReference type="Proteomes" id="UP000593880"/>
    </source>
</evidence>
<dbReference type="RefSeq" id="WP_128963294.1">
    <property type="nucleotide sequence ID" value="NZ_BMHC01000017.1"/>
</dbReference>
<keyword evidence="5" id="KW-1185">Reference proteome</keyword>
<feature type="region of interest" description="Disordered" evidence="1">
    <location>
        <begin position="17"/>
        <end position="49"/>
    </location>
</feature>
<name>A0A410UYM1_9BRAD</name>
<evidence type="ECO:0000256" key="1">
    <source>
        <dbReference type="SAM" id="MobiDB-lite"/>
    </source>
</evidence>
<dbReference type="AlphaFoldDB" id="A0A410UYM1"/>
<evidence type="ECO:0000313" key="4">
    <source>
        <dbReference type="EMBL" id="QOZ57546.1"/>
    </source>
</evidence>
<feature type="signal peptide" evidence="2">
    <location>
        <begin position="1"/>
        <end position="19"/>
    </location>
</feature>